<evidence type="ECO:0000313" key="4">
    <source>
        <dbReference type="WBParaSite" id="HPBE_0001124401-mRNA-1"/>
    </source>
</evidence>
<dbReference type="EMBL" id="UZAH01027035">
    <property type="protein sequence ID" value="VDO87945.1"/>
    <property type="molecule type" value="Genomic_DNA"/>
</dbReference>
<name>A0A183FT80_HELPZ</name>
<dbReference type="Proteomes" id="UP000050761">
    <property type="component" value="Unassembled WGS sequence"/>
</dbReference>
<organism evidence="3 4">
    <name type="scientific">Heligmosomoides polygyrus</name>
    <name type="common">Parasitic roundworm</name>
    <dbReference type="NCBI Taxonomy" id="6339"/>
    <lineage>
        <taxon>Eukaryota</taxon>
        <taxon>Metazoa</taxon>
        <taxon>Ecdysozoa</taxon>
        <taxon>Nematoda</taxon>
        <taxon>Chromadorea</taxon>
        <taxon>Rhabditida</taxon>
        <taxon>Rhabditina</taxon>
        <taxon>Rhabditomorpha</taxon>
        <taxon>Strongyloidea</taxon>
        <taxon>Heligmosomidae</taxon>
        <taxon>Heligmosomoides</taxon>
    </lineage>
</organism>
<dbReference type="WBParaSite" id="HPBE_0001124401-mRNA-1">
    <property type="protein sequence ID" value="HPBE_0001124401-mRNA-1"/>
    <property type="gene ID" value="HPBE_0001124401"/>
</dbReference>
<accession>A0A183FT80</accession>
<dbReference type="AlphaFoldDB" id="A0A183FT80"/>
<evidence type="ECO:0000256" key="1">
    <source>
        <dbReference type="SAM" id="MobiDB-lite"/>
    </source>
</evidence>
<evidence type="ECO:0000313" key="3">
    <source>
        <dbReference type="Proteomes" id="UP000050761"/>
    </source>
</evidence>
<gene>
    <name evidence="2" type="ORF">HPBE_LOCUS11245</name>
</gene>
<feature type="compositionally biased region" description="Basic and acidic residues" evidence="1">
    <location>
        <begin position="99"/>
        <end position="111"/>
    </location>
</feature>
<accession>A0A3P8CUM7</accession>
<evidence type="ECO:0000313" key="2">
    <source>
        <dbReference type="EMBL" id="VDO87945.1"/>
    </source>
</evidence>
<reference evidence="4" key="2">
    <citation type="submission" date="2019-09" db="UniProtKB">
        <authorList>
            <consortium name="WormBaseParasite"/>
        </authorList>
    </citation>
    <scope>IDENTIFICATION</scope>
</reference>
<protein>
    <submittedName>
        <fullName evidence="2 4">Uncharacterized protein</fullName>
    </submittedName>
</protein>
<reference evidence="2 3" key="1">
    <citation type="submission" date="2018-11" db="EMBL/GenBank/DDBJ databases">
        <authorList>
            <consortium name="Pathogen Informatics"/>
        </authorList>
    </citation>
    <scope>NUCLEOTIDE SEQUENCE [LARGE SCALE GENOMIC DNA]</scope>
</reference>
<keyword evidence="3" id="KW-1185">Reference proteome</keyword>
<proteinExistence type="predicted"/>
<feature type="compositionally biased region" description="Polar residues" evidence="1">
    <location>
        <begin position="114"/>
        <end position="127"/>
    </location>
</feature>
<sequence length="172" mass="18564">MSQRTGAKNGGGMRCDDGKYSIRASVLGGQRALLHGRAHARLGGSSSSSSSSSCGAVRAKRLDASQINEETAPDAERDQQTSKQTPENVIRKQVGNNSKQEESADRADRASAKGNLSLNEGNAQRHGNSGAVPMRSKRGMRSFAWGSRRRPKDPIIARAKRYSGTTGYRFDR</sequence>
<feature type="region of interest" description="Disordered" evidence="1">
    <location>
        <begin position="40"/>
        <end position="172"/>
    </location>
</feature>